<feature type="signal peptide" evidence="2">
    <location>
        <begin position="1"/>
        <end position="20"/>
    </location>
</feature>
<keyword evidence="3" id="KW-1185">Reference proteome</keyword>
<evidence type="ECO:0000256" key="1">
    <source>
        <dbReference type="SAM" id="MobiDB-lite"/>
    </source>
</evidence>
<evidence type="ECO:0000313" key="4">
    <source>
        <dbReference type="WBParaSite" id="Minc3s02356g29641"/>
    </source>
</evidence>
<sequence>MSSLLVFLAVVMFAAGFGTGDWFHTKSKPKTGTSTPKTTTPKAADAQHVQDKSHPSHKKRTDDKLSKTQKASSPAPKANDAQHVQDKSRPSHKKRTDGAPKAADAQHVQDKSHPSHKKRTEGAPKAADAEEGKKCKSPAVEKTQDVTYEEVN</sequence>
<dbReference type="AlphaFoldDB" id="A0A914MPP9"/>
<dbReference type="WBParaSite" id="Minc3s02356g29641">
    <property type="protein sequence ID" value="Minc3s02356g29641"/>
    <property type="gene ID" value="Minc3s02356g29641"/>
</dbReference>
<dbReference type="Proteomes" id="UP000887563">
    <property type="component" value="Unplaced"/>
</dbReference>
<keyword evidence="2" id="KW-0732">Signal</keyword>
<feature type="compositionally biased region" description="Basic and acidic residues" evidence="1">
    <location>
        <begin position="48"/>
        <end position="66"/>
    </location>
</feature>
<reference evidence="4" key="1">
    <citation type="submission" date="2022-11" db="UniProtKB">
        <authorList>
            <consortium name="WormBaseParasite"/>
        </authorList>
    </citation>
    <scope>IDENTIFICATION</scope>
</reference>
<protein>
    <submittedName>
        <fullName evidence="4">Candidate secreted effector</fullName>
    </submittedName>
</protein>
<accession>A0A914MPP9</accession>
<feature type="chain" id="PRO_5037962163" evidence="2">
    <location>
        <begin position="21"/>
        <end position="152"/>
    </location>
</feature>
<evidence type="ECO:0000313" key="3">
    <source>
        <dbReference type="Proteomes" id="UP000887563"/>
    </source>
</evidence>
<feature type="region of interest" description="Disordered" evidence="1">
    <location>
        <begin position="21"/>
        <end position="152"/>
    </location>
</feature>
<proteinExistence type="predicted"/>
<evidence type="ECO:0000256" key="2">
    <source>
        <dbReference type="SAM" id="SignalP"/>
    </source>
</evidence>
<name>A0A914MPP9_MELIC</name>
<organism evidence="3 4">
    <name type="scientific">Meloidogyne incognita</name>
    <name type="common">Southern root-knot nematode worm</name>
    <name type="synonym">Oxyuris incognita</name>
    <dbReference type="NCBI Taxonomy" id="6306"/>
    <lineage>
        <taxon>Eukaryota</taxon>
        <taxon>Metazoa</taxon>
        <taxon>Ecdysozoa</taxon>
        <taxon>Nematoda</taxon>
        <taxon>Chromadorea</taxon>
        <taxon>Rhabditida</taxon>
        <taxon>Tylenchina</taxon>
        <taxon>Tylenchomorpha</taxon>
        <taxon>Tylenchoidea</taxon>
        <taxon>Meloidogynidae</taxon>
        <taxon>Meloidogyninae</taxon>
        <taxon>Meloidogyne</taxon>
        <taxon>Meloidogyne incognita group</taxon>
    </lineage>
</organism>
<feature type="compositionally biased region" description="Low complexity" evidence="1">
    <location>
        <begin position="30"/>
        <end position="42"/>
    </location>
</feature>